<feature type="transmembrane region" description="Helical" evidence="1">
    <location>
        <begin position="12"/>
        <end position="30"/>
    </location>
</feature>
<gene>
    <name evidence="2" type="ORF">MARIT_0157</name>
</gene>
<dbReference type="STRING" id="1349785.GCA_000509405_02494"/>
<feature type="transmembrane region" description="Helical" evidence="1">
    <location>
        <begin position="75"/>
        <end position="93"/>
    </location>
</feature>
<feature type="transmembrane region" description="Helical" evidence="1">
    <location>
        <begin position="238"/>
        <end position="258"/>
    </location>
</feature>
<name>A0A2H1E5N1_9FLAO</name>
<feature type="transmembrane region" description="Helical" evidence="1">
    <location>
        <begin position="264"/>
        <end position="282"/>
    </location>
</feature>
<feature type="transmembrane region" description="Helical" evidence="1">
    <location>
        <begin position="162"/>
        <end position="183"/>
    </location>
</feature>
<evidence type="ECO:0000313" key="2">
    <source>
        <dbReference type="EMBL" id="SFZ80070.1"/>
    </source>
</evidence>
<dbReference type="RefSeq" id="WP_024740359.1">
    <property type="nucleotide sequence ID" value="NZ_BAUG01000005.1"/>
</dbReference>
<dbReference type="Pfam" id="PF19992">
    <property type="entry name" value="DUF6427"/>
    <property type="match status" value="1"/>
</dbReference>
<dbReference type="Proteomes" id="UP000231564">
    <property type="component" value="Chromosome MARIT"/>
</dbReference>
<dbReference type="KEGG" id="tmar:MARIT_0157"/>
<feature type="transmembrane region" description="Helical" evidence="1">
    <location>
        <begin position="42"/>
        <end position="63"/>
    </location>
</feature>
<keyword evidence="1" id="KW-0812">Transmembrane</keyword>
<feature type="transmembrane region" description="Helical" evidence="1">
    <location>
        <begin position="128"/>
        <end position="150"/>
    </location>
</feature>
<sequence>MLANFFGKSKPVNFLVIFALFLCLFFISLLTNNQHVNNINFFLKHFGKTLVLFLILFSVYNFILSKNELTFDNSYAFLFFVLLIGLFPNTITIDKNFYINLTLFLALRKIYSLQSEKSTVKKLFDGGFWLGICFIIEPFSLIFCLLFYAAIFLHKKITIQTLLVPMIGFFVPIFLYFTYCFWHDNMVSFLQLFKWFTSYEFDIYFQIKYSYGIFLVLFLVATSLLLKTPKALAVNNTFKGNWILIMFNLLVTLFLVVLSKHKNGGELLFTFFPISIILANGFELLQKKWLKETILALLLTTSFTASLFL</sequence>
<dbReference type="GeneID" id="47721763"/>
<protein>
    <recommendedName>
        <fullName evidence="4">Beta-carotene 15,15'-monooxygenase</fullName>
    </recommendedName>
</protein>
<dbReference type="EMBL" id="LT634361">
    <property type="protein sequence ID" value="SFZ80070.1"/>
    <property type="molecule type" value="Genomic_DNA"/>
</dbReference>
<organism evidence="2 3">
    <name type="scientific">Tenacibaculum maritimum NCIMB 2154</name>
    <dbReference type="NCBI Taxonomy" id="1349785"/>
    <lineage>
        <taxon>Bacteria</taxon>
        <taxon>Pseudomonadati</taxon>
        <taxon>Bacteroidota</taxon>
        <taxon>Flavobacteriia</taxon>
        <taxon>Flavobacteriales</taxon>
        <taxon>Flavobacteriaceae</taxon>
        <taxon>Tenacibaculum</taxon>
    </lineage>
</organism>
<evidence type="ECO:0008006" key="4">
    <source>
        <dbReference type="Google" id="ProtNLM"/>
    </source>
</evidence>
<feature type="transmembrane region" description="Helical" evidence="1">
    <location>
        <begin position="203"/>
        <end position="226"/>
    </location>
</feature>
<dbReference type="InterPro" id="IPR045625">
    <property type="entry name" value="DUF6427"/>
</dbReference>
<dbReference type="AlphaFoldDB" id="A0A2H1E5N1"/>
<keyword evidence="3" id="KW-1185">Reference proteome</keyword>
<reference evidence="2 3" key="1">
    <citation type="submission" date="2016-11" db="EMBL/GenBank/DDBJ databases">
        <authorList>
            <person name="Jaros S."/>
            <person name="Januszkiewicz K."/>
            <person name="Wedrychowicz H."/>
        </authorList>
    </citation>
    <scope>NUCLEOTIDE SEQUENCE [LARGE SCALE GENOMIC DNA]</scope>
    <source>
        <strain evidence="2">NCIMB 2154T</strain>
    </source>
</reference>
<evidence type="ECO:0000256" key="1">
    <source>
        <dbReference type="SAM" id="Phobius"/>
    </source>
</evidence>
<accession>A0A2H1E5N1</accession>
<evidence type="ECO:0000313" key="3">
    <source>
        <dbReference type="Proteomes" id="UP000231564"/>
    </source>
</evidence>
<keyword evidence="1" id="KW-1133">Transmembrane helix</keyword>
<proteinExistence type="predicted"/>
<keyword evidence="1" id="KW-0472">Membrane</keyword>